<accession>A0A8J6AZ97</accession>
<dbReference type="AlphaFoldDB" id="A0A8J6AZ97"/>
<protein>
    <submittedName>
        <fullName evidence="2">Uncharacterized protein</fullName>
    </submittedName>
</protein>
<reference evidence="2" key="1">
    <citation type="submission" date="2021-05" db="EMBL/GenBank/DDBJ databases">
        <title>A free-living protist that lacks canonical eukaryotic 1 DNA replication and segregation systems.</title>
        <authorList>
            <person name="Salas-Leiva D.E."/>
            <person name="Tromer E.C."/>
            <person name="Curtis B.A."/>
            <person name="Jerlstrom-Hultqvist J."/>
            <person name="Kolisko M."/>
            <person name="Yi Z."/>
            <person name="Salas-Leiva J.S."/>
            <person name="Gallot-Lavallee L."/>
            <person name="Kops G.J.P.L."/>
            <person name="Archibald J.M."/>
            <person name="Simpson A.G.B."/>
            <person name="Roger A.J."/>
        </authorList>
    </citation>
    <scope>NUCLEOTIDE SEQUENCE</scope>
    <source>
        <strain evidence="2">BICM</strain>
    </source>
</reference>
<keyword evidence="1" id="KW-1133">Transmembrane helix</keyword>
<dbReference type="EMBL" id="JAHDYR010000062">
    <property type="protein sequence ID" value="KAG9390889.1"/>
    <property type="molecule type" value="Genomic_DNA"/>
</dbReference>
<dbReference type="Proteomes" id="UP000717585">
    <property type="component" value="Unassembled WGS sequence"/>
</dbReference>
<gene>
    <name evidence="2" type="ORF">J8273_7154</name>
</gene>
<keyword evidence="3" id="KW-1185">Reference proteome</keyword>
<dbReference type="OrthoDB" id="421671at2759"/>
<keyword evidence="1" id="KW-0812">Transmembrane</keyword>
<feature type="transmembrane region" description="Helical" evidence="1">
    <location>
        <begin position="6"/>
        <end position="26"/>
    </location>
</feature>
<organism evidence="2 3">
    <name type="scientific">Carpediemonas membranifera</name>
    <dbReference type="NCBI Taxonomy" id="201153"/>
    <lineage>
        <taxon>Eukaryota</taxon>
        <taxon>Metamonada</taxon>
        <taxon>Carpediemonas-like organisms</taxon>
        <taxon>Carpediemonas</taxon>
    </lineage>
</organism>
<proteinExistence type="predicted"/>
<evidence type="ECO:0000256" key="1">
    <source>
        <dbReference type="SAM" id="Phobius"/>
    </source>
</evidence>
<comment type="caution">
    <text evidence="2">The sequence shown here is derived from an EMBL/GenBank/DDBJ whole genome shotgun (WGS) entry which is preliminary data.</text>
</comment>
<evidence type="ECO:0000313" key="3">
    <source>
        <dbReference type="Proteomes" id="UP000717585"/>
    </source>
</evidence>
<keyword evidence="1" id="KW-0472">Membrane</keyword>
<name>A0A8J6AZ97_9EUKA</name>
<sequence>MVSLFSKDAVMIWIPILLLILFRVAIKHHMRKSRDAQMIIWNDHVTPTTGPTELPRISGIWEVVGPVSNHNKMPRRMTIYRLPGTETPELLIHSCIACNEETMAKIQALGKPKILVIPNRFHTLDAGVWIQRFPDMAIVCPESAKLKLARKNIEPTHPMEEHLASYGISCLTVGVTNDRPMEYILSLPVFGTDDNVLVCSDTWFNIVEPFPGFGYKVMSFLGSIGPFKITKMGTLFIKDWERYADDLESIKTTENVVGILVGHGAAIAGYADSNKALLSVLSFARSKAEKKKDE</sequence>
<evidence type="ECO:0000313" key="2">
    <source>
        <dbReference type="EMBL" id="KAG9390889.1"/>
    </source>
</evidence>